<dbReference type="Pfam" id="PF06193">
    <property type="entry name" value="Orthopox_A5L"/>
    <property type="match status" value="1"/>
</dbReference>
<evidence type="ECO:0000256" key="3">
    <source>
        <dbReference type="ARBA" id="ARBA00022870"/>
    </source>
</evidence>
<evidence type="ECO:0000256" key="6">
    <source>
        <dbReference type="ARBA" id="ARBA00034689"/>
    </source>
</evidence>
<gene>
    <name evidence="10" type="ORF">EPTV-WA-100</name>
</gene>
<evidence type="ECO:0000256" key="4">
    <source>
        <dbReference type="ARBA" id="ARBA00023136"/>
    </source>
</evidence>
<keyword evidence="4" id="KW-0472">Membrane</keyword>
<evidence type="ECO:0000256" key="2">
    <source>
        <dbReference type="ARBA" id="ARBA00022844"/>
    </source>
</evidence>
<comment type="subcellular location">
    <subcellularLocation>
        <location evidence="6">Host endoplasmic reticulum-Golgi intermediate compartment membrane</location>
    </subcellularLocation>
    <subcellularLocation>
        <location evidence="1">Virion</location>
    </subcellularLocation>
</comment>
<evidence type="ECO:0000313" key="11">
    <source>
        <dbReference type="Proteomes" id="UP000217428"/>
    </source>
</evidence>
<dbReference type="GO" id="GO:0044173">
    <property type="term" value="C:host cell endoplasmic reticulum-Golgi intermediate compartment membrane"/>
    <property type="evidence" value="ECO:0007669"/>
    <property type="project" value="UniProtKB-SubCell"/>
</dbReference>
<evidence type="ECO:0000313" key="10">
    <source>
        <dbReference type="EMBL" id="ASK51301.1"/>
    </source>
</evidence>
<keyword evidence="3" id="KW-1043">Host membrane</keyword>
<dbReference type="EMBL" id="KY747497">
    <property type="protein sequence ID" value="ASK51301.1"/>
    <property type="molecule type" value="Genomic_DNA"/>
</dbReference>
<keyword evidence="11" id="KW-1185">Reference proteome</keyword>
<accession>A0A220T6F5</accession>
<evidence type="ECO:0000256" key="7">
    <source>
        <dbReference type="ARBA" id="ARBA00034707"/>
    </source>
</evidence>
<dbReference type="InterPro" id="IPR010396">
    <property type="entry name" value="Poxvirus_A4L"/>
</dbReference>
<evidence type="ECO:0000256" key="8">
    <source>
        <dbReference type="ARBA" id="ARBA00034806"/>
    </source>
</evidence>
<evidence type="ECO:0000256" key="1">
    <source>
        <dbReference type="ARBA" id="ARBA00004328"/>
    </source>
</evidence>
<comment type="subunit">
    <text evidence="8">Interacts with OPG136 and its cleaved form.</text>
</comment>
<name>A0A220T6F5_9POXV</name>
<protein>
    <recommendedName>
        <fullName evidence="9">39kDa core protein OPG130</fullName>
    </recommendedName>
</protein>
<organism evidence="10 11">
    <name type="scientific">Eptesipox virus</name>
    <dbReference type="NCBI Taxonomy" id="1329402"/>
    <lineage>
        <taxon>Viruses</taxon>
        <taxon>Varidnaviria</taxon>
        <taxon>Bamfordvirae</taxon>
        <taxon>Nucleocytoviricota</taxon>
        <taxon>Pokkesviricetes</taxon>
        <taxon>Chitovirales</taxon>
        <taxon>Poxviridae</taxon>
        <taxon>Chordopoxvirinae</taxon>
        <taxon>Vespertilionpoxvirus</taxon>
        <taxon>Vespertilionpoxvirus eptesipox</taxon>
    </lineage>
</organism>
<sequence>MDFMQKFSQQLASTVKISTEDENINITTEKVEVNPLPIKNQETYFQKMLIEQLRSRNQLKINPVCFDESIYTPKNSAYDTRPLLPMIPNSIPSPPSYDTSNSLPSSAYDFSPPQTLIDINTDVDTLQSTDINSTDNCSRSAQSNINSLIGITNTKTDSSQNSSSNIDIARELKKALDDHFKNNTAAVTNI</sequence>
<keyword evidence="2" id="KW-0946">Virion</keyword>
<comment type="function">
    <text evidence="5">Component of the virion core. Participates in virion assembly.</text>
</comment>
<comment type="similarity">
    <text evidence="7">Belongs to the orthopoxvirus OPG130 family.</text>
</comment>
<dbReference type="Proteomes" id="UP000217428">
    <property type="component" value="Segment"/>
</dbReference>
<proteinExistence type="inferred from homology"/>
<evidence type="ECO:0000256" key="5">
    <source>
        <dbReference type="ARBA" id="ARBA00034685"/>
    </source>
</evidence>
<reference evidence="10 11" key="1">
    <citation type="journal article" date="2017" name="Virus Genes">
        <title>Characterization of Eptesipoxvirus, a novel poxvirus from a microchiropteran bat.</title>
        <authorList>
            <person name="Tu S.L."/>
            <person name="Nakazawa Y."/>
            <person name="Gao J."/>
            <person name="Wilkins K."/>
            <person name="Gallardo-Romero N."/>
            <person name="Li Y."/>
            <person name="Emerson G.L."/>
            <person name="Carroll D.S."/>
            <person name="Upton C."/>
        </authorList>
    </citation>
    <scope>NUCLEOTIDE SEQUENCE [LARGE SCALE GENOMIC DNA]</scope>
    <source>
        <strain evidence="10 11">Washington</strain>
    </source>
</reference>
<dbReference type="GO" id="GO:0044423">
    <property type="term" value="C:virion component"/>
    <property type="evidence" value="ECO:0007669"/>
    <property type="project" value="UniProtKB-KW"/>
</dbReference>
<evidence type="ECO:0000256" key="9">
    <source>
        <dbReference type="ARBA" id="ARBA00034856"/>
    </source>
</evidence>